<evidence type="ECO:0000259" key="1">
    <source>
        <dbReference type="Pfam" id="PF00149"/>
    </source>
</evidence>
<sequence length="922" mass="106833">MGKIHWLHLSDIHLNKRDVDSRRMRNRLLDYMKELGTQIDYIFITGDLRYAPMGEFATDTVDYINKLLSVTNLTVDRLFIVPWNHDIERDAEGRAEAISESIKEYSPKDGALASDKMAAVHCGHTEFRNMMHRIYQENQEQAASYDDDEKPHFVTETKDFNIICIDTALTYTKQRNNDLFIGTEYIMDLLEELNQDKPSIILTHYSFDFLERSEQMQIVQLLKDFHVQLWLAGHEHTVLMRKQWDYFYEFQSGNLMHEGEYTRSTIMIGTYDSASYNGIVEVHEWDSDNGWFKMQNVGLHKEDYYAYELQNTKTMIDQIVSASHQNAGSPVRMEAELSAVPDKMEMDTFCGELSAAADIHRMPSESRSGYLYVDNRIAPTAQVKVLEYNIYGTKYYEIRNDGFEFKFLEGRISIPPLYTQQFESENLSFGYELSVYSDVADRLFWFNVISEIVNASTIIIKFGAADEERILRLSIPGAGSSFDRIREDTAVWKEQMERIAKIENYYGVKFYLPKKADESVYVTIEILSDAIEGLPTRRLPVVNMKSRGLFKHFTLNEEVWYGDGSDLMSLNLFGYTFKPVAEYIMPGEFVWNRKEHGWESDKKNGGVSVRVEFMVDTDISKDKKLMDVMPVSDLKDELNLEETPIVTGECADIISDYINVSHKVQEIYRQYQMYQEALGEWIHYDLDEDNHLVKKYSGAVIDKVTVNKMTKNILHEGMLLVRKAGAFVQKLGLQNETDFLADSMGDNLGFEFMVLAAIYMDHGHWAVEFENGDSFYNLLEMCTVLRTADEEDSADLLKTFTLLKNEMEEQGMDIRHIDHYNMLRNYIYTVADIYKIFFDAIQKKLEAMVVEIDSLVDKNPDFIATEGKFKGCIFYQTDTDSNRVDVFDPSGNIMADFSIFQNEAIRNYEKTRLGIQGAVEHN</sequence>
<dbReference type="AlphaFoldDB" id="A0A173V0H1"/>
<organism evidence="2 3">
    <name type="scientific">Eubacterium ramulus</name>
    <dbReference type="NCBI Taxonomy" id="39490"/>
    <lineage>
        <taxon>Bacteria</taxon>
        <taxon>Bacillati</taxon>
        <taxon>Bacillota</taxon>
        <taxon>Clostridia</taxon>
        <taxon>Eubacteriales</taxon>
        <taxon>Eubacteriaceae</taxon>
        <taxon>Eubacterium</taxon>
    </lineage>
</organism>
<dbReference type="SUPFAM" id="SSF56300">
    <property type="entry name" value="Metallo-dependent phosphatases"/>
    <property type="match status" value="1"/>
</dbReference>
<dbReference type="Pfam" id="PF00149">
    <property type="entry name" value="Metallophos"/>
    <property type="match status" value="1"/>
</dbReference>
<dbReference type="GO" id="GO:0016787">
    <property type="term" value="F:hydrolase activity"/>
    <property type="evidence" value="ECO:0007669"/>
    <property type="project" value="InterPro"/>
</dbReference>
<feature type="domain" description="Calcineurin-like phosphoesterase" evidence="1">
    <location>
        <begin position="7"/>
        <end position="237"/>
    </location>
</feature>
<evidence type="ECO:0000313" key="3">
    <source>
        <dbReference type="Proteomes" id="UP000095492"/>
    </source>
</evidence>
<dbReference type="InterPro" id="IPR029052">
    <property type="entry name" value="Metallo-depent_PP-like"/>
</dbReference>
<dbReference type="OrthoDB" id="115870at2"/>
<dbReference type="RefSeq" id="WP_082432859.1">
    <property type="nucleotide sequence ID" value="NZ_CP173382.1"/>
</dbReference>
<dbReference type="EMBL" id="CYYA01000019">
    <property type="protein sequence ID" value="CUN20743.1"/>
    <property type="molecule type" value="Genomic_DNA"/>
</dbReference>
<proteinExistence type="predicted"/>
<evidence type="ECO:0000313" key="2">
    <source>
        <dbReference type="EMBL" id="CUN20743.1"/>
    </source>
</evidence>
<dbReference type="GeneID" id="97391491"/>
<gene>
    <name evidence="2" type="ORF">ERS852448_02407</name>
</gene>
<reference evidence="2 3" key="1">
    <citation type="submission" date="2015-09" db="EMBL/GenBank/DDBJ databases">
        <authorList>
            <consortium name="Pathogen Informatics"/>
        </authorList>
    </citation>
    <scope>NUCLEOTIDE SEQUENCE [LARGE SCALE GENOMIC DNA]</scope>
    <source>
        <strain evidence="2 3">2789STDY5608891</strain>
    </source>
</reference>
<dbReference type="Proteomes" id="UP000095492">
    <property type="component" value="Unassembled WGS sequence"/>
</dbReference>
<accession>A0A173V0H1</accession>
<name>A0A173V0H1_EUBRA</name>
<dbReference type="STRING" id="39490.ERS852448_02407"/>
<dbReference type="Gene3D" id="3.60.21.10">
    <property type="match status" value="1"/>
</dbReference>
<dbReference type="InterPro" id="IPR004843">
    <property type="entry name" value="Calcineurin-like_PHP"/>
</dbReference>
<protein>
    <recommendedName>
        <fullName evidence="1">Calcineurin-like phosphoesterase domain-containing protein</fullName>
    </recommendedName>
</protein>